<dbReference type="OMA" id="AEFDHAT"/>
<protein>
    <submittedName>
        <fullName evidence="2">Chromosome partitioning protein</fullName>
    </submittedName>
</protein>
<sequence length="164" mass="16901">MVIEAGLIAGYVIAWAVRKARRAAGRLDAEVDTAIDAGLDKLHDAVAAKLGAHPALDDLAEEAATEEGQVSELTRQQVELALTAAARKDDNFGQSVTELLAKLQAAEQASGVSVIGPGARVFTGNAHAHASGHGIAVGQVAGDVNTGATDRPQRDPSEPGRSRH</sequence>
<proteinExistence type="predicted"/>
<reference evidence="2 3" key="1">
    <citation type="submission" date="2015-10" db="EMBL/GenBank/DDBJ databases">
        <authorList>
            <person name="Ju K.-S."/>
            <person name="Doroghazi J.R."/>
            <person name="Metcalf W.W."/>
        </authorList>
    </citation>
    <scope>NUCLEOTIDE SEQUENCE [LARGE SCALE GENOMIC DNA]</scope>
    <source>
        <strain evidence="2 3">NRRL B-24793</strain>
    </source>
</reference>
<keyword evidence="3" id="KW-1185">Reference proteome</keyword>
<feature type="compositionally biased region" description="Basic and acidic residues" evidence="1">
    <location>
        <begin position="151"/>
        <end position="164"/>
    </location>
</feature>
<accession>A0A9X0I6U1</accession>
<dbReference type="RefSeq" id="WP_013731301.1">
    <property type="nucleotide sequence ID" value="NZ_LMWI01000001.1"/>
</dbReference>
<organism evidence="2 3">
    <name type="scientific">Micromonospora maris</name>
    <dbReference type="NCBI Taxonomy" id="1003110"/>
    <lineage>
        <taxon>Bacteria</taxon>
        <taxon>Bacillati</taxon>
        <taxon>Actinomycetota</taxon>
        <taxon>Actinomycetes</taxon>
        <taxon>Micromonosporales</taxon>
        <taxon>Micromonosporaceae</taxon>
        <taxon>Micromonospora</taxon>
    </lineage>
</organism>
<evidence type="ECO:0000313" key="3">
    <source>
        <dbReference type="Proteomes" id="UP000053246"/>
    </source>
</evidence>
<name>A0A9X0I6U1_9ACTN</name>
<comment type="caution">
    <text evidence="2">The sequence shown here is derived from an EMBL/GenBank/DDBJ whole genome shotgun (WGS) entry which is preliminary data.</text>
</comment>
<dbReference type="AlphaFoldDB" id="A0A9X0I6U1"/>
<dbReference type="Proteomes" id="UP000053246">
    <property type="component" value="Unassembled WGS sequence"/>
</dbReference>
<evidence type="ECO:0000313" key="2">
    <source>
        <dbReference type="EMBL" id="KUJ48070.1"/>
    </source>
</evidence>
<gene>
    <name evidence="2" type="ORF">ADL17_03020</name>
</gene>
<dbReference type="EMBL" id="LMWI01000001">
    <property type="protein sequence ID" value="KUJ48070.1"/>
    <property type="molecule type" value="Genomic_DNA"/>
</dbReference>
<feature type="region of interest" description="Disordered" evidence="1">
    <location>
        <begin position="141"/>
        <end position="164"/>
    </location>
</feature>
<evidence type="ECO:0000256" key="1">
    <source>
        <dbReference type="SAM" id="MobiDB-lite"/>
    </source>
</evidence>